<proteinExistence type="predicted"/>
<protein>
    <submittedName>
        <fullName evidence="5">Transcriptional regulator, AraC family</fullName>
    </submittedName>
</protein>
<dbReference type="Pfam" id="PF12833">
    <property type="entry name" value="HTH_18"/>
    <property type="match status" value="1"/>
</dbReference>
<dbReference type="GO" id="GO:0003700">
    <property type="term" value="F:DNA-binding transcription factor activity"/>
    <property type="evidence" value="ECO:0007669"/>
    <property type="project" value="InterPro"/>
</dbReference>
<evidence type="ECO:0000256" key="3">
    <source>
        <dbReference type="ARBA" id="ARBA00023163"/>
    </source>
</evidence>
<evidence type="ECO:0000313" key="6">
    <source>
        <dbReference type="Proteomes" id="UP000198916"/>
    </source>
</evidence>
<sequence length="291" mass="33887">MKALLKIINKEQQDVFQLMKVCEPHFFPALHFHPECEIMLVLKGTGIRFVGDSMERFQAGDLVFYGRDIPHFYQNDRSFYQPVSASAAQAIVVYFKEDFLGKEFWELPKNVQLKKLFTNSKRGIKFTGKSKIELERQIKRLDDHKDSLAKLIDLLSILQAMANSKEYELLSSRGFVLPVEEDECKRMNDVYQYIINRYVHNPSLEEVSAIANMSPSAFCRYFKQHSNKTYTQFLNEIKIGNACKLLMDNKLPISQICFEVGFNNFTHFNGQFRRIIGVTPSQYQRQHLALS</sequence>
<dbReference type="SUPFAM" id="SSF46689">
    <property type="entry name" value="Homeodomain-like"/>
    <property type="match status" value="2"/>
</dbReference>
<dbReference type="EMBL" id="FNZR01000011">
    <property type="protein sequence ID" value="SEL84276.1"/>
    <property type="molecule type" value="Genomic_DNA"/>
</dbReference>
<dbReference type="STRING" id="332977.SAMN05421740_11174"/>
<dbReference type="InterPro" id="IPR018060">
    <property type="entry name" value="HTH_AraC"/>
</dbReference>
<evidence type="ECO:0000313" key="5">
    <source>
        <dbReference type="EMBL" id="SEL84276.1"/>
    </source>
</evidence>
<dbReference type="AlphaFoldDB" id="A0A1H7TIT6"/>
<organism evidence="5 6">
    <name type="scientific">Parapedobacter koreensis</name>
    <dbReference type="NCBI Taxonomy" id="332977"/>
    <lineage>
        <taxon>Bacteria</taxon>
        <taxon>Pseudomonadati</taxon>
        <taxon>Bacteroidota</taxon>
        <taxon>Sphingobacteriia</taxon>
        <taxon>Sphingobacteriales</taxon>
        <taxon>Sphingobacteriaceae</taxon>
        <taxon>Parapedobacter</taxon>
    </lineage>
</organism>
<dbReference type="InterPro" id="IPR018062">
    <property type="entry name" value="HTH_AraC-typ_CS"/>
</dbReference>
<accession>A0A1H7TIT6</accession>
<gene>
    <name evidence="5" type="ORF">SAMN05421740_11174</name>
</gene>
<dbReference type="Gene3D" id="2.60.120.10">
    <property type="entry name" value="Jelly Rolls"/>
    <property type="match status" value="1"/>
</dbReference>
<dbReference type="Pfam" id="PF02311">
    <property type="entry name" value="AraC_binding"/>
    <property type="match status" value="1"/>
</dbReference>
<keyword evidence="3" id="KW-0804">Transcription</keyword>
<feature type="domain" description="HTH araC/xylS-type" evidence="4">
    <location>
        <begin position="188"/>
        <end position="286"/>
    </location>
</feature>
<keyword evidence="2" id="KW-0238">DNA-binding</keyword>
<reference evidence="6" key="1">
    <citation type="submission" date="2016-10" db="EMBL/GenBank/DDBJ databases">
        <authorList>
            <person name="Varghese N."/>
            <person name="Submissions S."/>
        </authorList>
    </citation>
    <scope>NUCLEOTIDE SEQUENCE [LARGE SCALE GENOMIC DNA]</scope>
    <source>
        <strain evidence="6">Jip14</strain>
    </source>
</reference>
<dbReference type="InterPro" id="IPR020449">
    <property type="entry name" value="Tscrpt_reg_AraC-type_HTH"/>
</dbReference>
<dbReference type="GO" id="GO:0043565">
    <property type="term" value="F:sequence-specific DNA binding"/>
    <property type="evidence" value="ECO:0007669"/>
    <property type="project" value="InterPro"/>
</dbReference>
<evidence type="ECO:0000259" key="4">
    <source>
        <dbReference type="PROSITE" id="PS01124"/>
    </source>
</evidence>
<dbReference type="InterPro" id="IPR003313">
    <property type="entry name" value="AraC-bd"/>
</dbReference>
<dbReference type="SUPFAM" id="SSF51182">
    <property type="entry name" value="RmlC-like cupins"/>
    <property type="match status" value="1"/>
</dbReference>
<dbReference type="InterPro" id="IPR009057">
    <property type="entry name" value="Homeodomain-like_sf"/>
</dbReference>
<evidence type="ECO:0000256" key="1">
    <source>
        <dbReference type="ARBA" id="ARBA00023015"/>
    </source>
</evidence>
<dbReference type="InterPro" id="IPR014710">
    <property type="entry name" value="RmlC-like_jellyroll"/>
</dbReference>
<dbReference type="PROSITE" id="PS01124">
    <property type="entry name" value="HTH_ARAC_FAMILY_2"/>
    <property type="match status" value="1"/>
</dbReference>
<dbReference type="Proteomes" id="UP000198916">
    <property type="component" value="Unassembled WGS sequence"/>
</dbReference>
<dbReference type="InterPro" id="IPR011051">
    <property type="entry name" value="RmlC_Cupin_sf"/>
</dbReference>
<keyword evidence="1" id="KW-0805">Transcription regulation</keyword>
<dbReference type="PANTHER" id="PTHR43280:SF27">
    <property type="entry name" value="TRANSCRIPTIONAL REGULATOR MTLR"/>
    <property type="match status" value="1"/>
</dbReference>
<dbReference type="PROSITE" id="PS00041">
    <property type="entry name" value="HTH_ARAC_FAMILY_1"/>
    <property type="match status" value="1"/>
</dbReference>
<dbReference type="OrthoDB" id="9787988at2"/>
<dbReference type="SMART" id="SM00342">
    <property type="entry name" value="HTH_ARAC"/>
    <property type="match status" value="1"/>
</dbReference>
<dbReference type="PANTHER" id="PTHR43280">
    <property type="entry name" value="ARAC-FAMILY TRANSCRIPTIONAL REGULATOR"/>
    <property type="match status" value="1"/>
</dbReference>
<dbReference type="PRINTS" id="PR00032">
    <property type="entry name" value="HTHARAC"/>
</dbReference>
<dbReference type="RefSeq" id="WP_090608643.1">
    <property type="nucleotide sequence ID" value="NZ_FNZR01000011.1"/>
</dbReference>
<keyword evidence="6" id="KW-1185">Reference proteome</keyword>
<evidence type="ECO:0000256" key="2">
    <source>
        <dbReference type="ARBA" id="ARBA00023125"/>
    </source>
</evidence>
<dbReference type="Gene3D" id="1.10.10.60">
    <property type="entry name" value="Homeodomain-like"/>
    <property type="match status" value="2"/>
</dbReference>
<name>A0A1H7TIT6_9SPHI</name>